<keyword evidence="1" id="KW-0812">Transmembrane</keyword>
<reference evidence="2" key="1">
    <citation type="submission" date="2021-01" db="EMBL/GenBank/DDBJ databases">
        <authorList>
            <person name="Corre E."/>
            <person name="Pelletier E."/>
            <person name="Niang G."/>
            <person name="Scheremetjew M."/>
            <person name="Finn R."/>
            <person name="Kale V."/>
            <person name="Holt S."/>
            <person name="Cochrane G."/>
            <person name="Meng A."/>
            <person name="Brown T."/>
            <person name="Cohen L."/>
        </authorList>
    </citation>
    <scope>NUCLEOTIDE SEQUENCE</scope>
    <source>
        <strain evidence="2">CCMP3278</strain>
    </source>
</reference>
<organism evidence="2">
    <name type="scientific">Timspurckia oligopyrenoides</name>
    <dbReference type="NCBI Taxonomy" id="708627"/>
    <lineage>
        <taxon>Eukaryota</taxon>
        <taxon>Rhodophyta</taxon>
        <taxon>Bangiophyceae</taxon>
        <taxon>Porphyridiales</taxon>
        <taxon>Porphyridiaceae</taxon>
        <taxon>Timspurckia</taxon>
    </lineage>
</organism>
<evidence type="ECO:0000256" key="1">
    <source>
        <dbReference type="SAM" id="Phobius"/>
    </source>
</evidence>
<dbReference type="AlphaFoldDB" id="A0A7S0ZKZ6"/>
<sequence length="655" mass="74061">MQSSGKWRDSGTRFKFSALYLHLKRVIKHKRLAVSYRSLFRILVVISFSICFFIFLINAFFVQSHQNSVILAADNVSEEISNLVANPTHAIRILIENEPKSQSILKLYQSLSFRSLDEQSETYSSIKNRISSTPFQLKSIEIGLPFINNRVPTKKSSAFNDPSASILAFKQKPNVVTSRTDRNRIVYTRLNLSMANLCSVISAILDDDLLYTTLSHLEVVTQSSKSVSKDACWNALVSELRIKAVQQNSASVMIDQVTVGLNLKNDSTRNPRSIYYSILSGAKTIERRASAALNTWVQLLDKDRVCFITSLTDSNMKSSEQEHPEQSLINRFPGSCVRKISPLHPENERNLLKMNSWSHLVRIRDAWDSMMLQNPDIQLLALIDDDTYVFPQALVDNSLRVFPKDDSDGSQLIAAWGGYQEFIRVDNVATKERWEVDPDQILEKREDDHQLAKWLRDLNVQLGGEWCSLPGESGYNDVDVTKQCKDVHCKRCPLIPQGGTVILTRTLVKRLRPVLDKCETKTQSLCSNCGSQRLYMCIYMMFPDTPCVHIPGIRRATLKKQPISGIHEDSEDSSSSTVSSIHGFEKGLSSSITGSIEGDFNELFCQELISIHRTSFTGNKSLVTFSDILHTYTTHDRSKLSQICQDLIQSIIITN</sequence>
<name>A0A7S0ZKZ6_9RHOD</name>
<accession>A0A7S0ZKZ6</accession>
<keyword evidence="1" id="KW-1133">Transmembrane helix</keyword>
<dbReference type="Gene3D" id="3.90.550.50">
    <property type="match status" value="1"/>
</dbReference>
<proteinExistence type="predicted"/>
<feature type="transmembrane region" description="Helical" evidence="1">
    <location>
        <begin position="38"/>
        <end position="61"/>
    </location>
</feature>
<dbReference type="EMBL" id="HBFP01013145">
    <property type="protein sequence ID" value="CAD8825100.1"/>
    <property type="molecule type" value="Transcribed_RNA"/>
</dbReference>
<protein>
    <submittedName>
        <fullName evidence="2">Uncharacterized protein</fullName>
    </submittedName>
</protein>
<gene>
    <name evidence="2" type="ORF">TOLI1172_LOCUS9499</name>
</gene>
<evidence type="ECO:0000313" key="2">
    <source>
        <dbReference type="EMBL" id="CAD8825100.1"/>
    </source>
</evidence>
<keyword evidence="1" id="KW-0472">Membrane</keyword>